<feature type="compositionally biased region" description="Polar residues" evidence="1">
    <location>
        <begin position="143"/>
        <end position="157"/>
    </location>
</feature>
<dbReference type="Proteomes" id="UP000807353">
    <property type="component" value="Unassembled WGS sequence"/>
</dbReference>
<feature type="compositionally biased region" description="Low complexity" evidence="1">
    <location>
        <begin position="44"/>
        <end position="56"/>
    </location>
</feature>
<evidence type="ECO:0000313" key="3">
    <source>
        <dbReference type="Proteomes" id="UP000807353"/>
    </source>
</evidence>
<dbReference type="AlphaFoldDB" id="A0A9P5Y048"/>
<proteinExistence type="predicted"/>
<sequence length="269" mass="29030">MFTQFRQVVENFAPQPRRGSDAGVGDEHREFPSRSNSLDSHGRPSSPLSSSQLAESARLNLRKSLATQRAGGSILGQKSASTHPLNTSPDVSVRALRSPKITATECPPSPSSIPLPISPPLSPIILTTVPISPLVEAIDITTTPLPEQESQQLTTENEPQDLPSTPALCEGTEISEMSVGITQIVESPEIIQILETQPASTPHSSSGTGVESLQERLKQIEQRFTDVSTSFKRLQAEKAAADAVLHELTPLQGIQDGESLRKYLQNLFL</sequence>
<dbReference type="OrthoDB" id="1926336at2759"/>
<gene>
    <name evidence="2" type="ORF">BDZ94DRAFT_875978</name>
</gene>
<name>A0A9P5Y048_9AGAR</name>
<reference evidence="2" key="1">
    <citation type="submission" date="2020-11" db="EMBL/GenBank/DDBJ databases">
        <authorList>
            <consortium name="DOE Joint Genome Institute"/>
            <person name="Ahrendt S."/>
            <person name="Riley R."/>
            <person name="Andreopoulos W."/>
            <person name="Labutti K."/>
            <person name="Pangilinan J."/>
            <person name="Ruiz-Duenas F.J."/>
            <person name="Barrasa J.M."/>
            <person name="Sanchez-Garcia M."/>
            <person name="Camarero S."/>
            <person name="Miyauchi S."/>
            <person name="Serrano A."/>
            <person name="Linde D."/>
            <person name="Babiker R."/>
            <person name="Drula E."/>
            <person name="Ayuso-Fernandez I."/>
            <person name="Pacheco R."/>
            <person name="Padilla G."/>
            <person name="Ferreira P."/>
            <person name="Barriuso J."/>
            <person name="Kellner H."/>
            <person name="Castanera R."/>
            <person name="Alfaro M."/>
            <person name="Ramirez L."/>
            <person name="Pisabarro A.G."/>
            <person name="Kuo A."/>
            <person name="Tritt A."/>
            <person name="Lipzen A."/>
            <person name="He G."/>
            <person name="Yan M."/>
            <person name="Ng V."/>
            <person name="Cullen D."/>
            <person name="Martin F."/>
            <person name="Rosso M.-N."/>
            <person name="Henrissat B."/>
            <person name="Hibbett D."/>
            <person name="Martinez A.T."/>
            <person name="Grigoriev I.V."/>
        </authorList>
    </citation>
    <scope>NUCLEOTIDE SEQUENCE</scope>
    <source>
        <strain evidence="2">CBS 247.69</strain>
    </source>
</reference>
<dbReference type="EMBL" id="MU150293">
    <property type="protein sequence ID" value="KAF9460833.1"/>
    <property type="molecule type" value="Genomic_DNA"/>
</dbReference>
<evidence type="ECO:0000256" key="1">
    <source>
        <dbReference type="SAM" id="MobiDB-lite"/>
    </source>
</evidence>
<evidence type="ECO:0000313" key="2">
    <source>
        <dbReference type="EMBL" id="KAF9460833.1"/>
    </source>
</evidence>
<comment type="caution">
    <text evidence="2">The sequence shown here is derived from an EMBL/GenBank/DDBJ whole genome shotgun (WGS) entry which is preliminary data.</text>
</comment>
<feature type="region of interest" description="Disordered" evidence="1">
    <location>
        <begin position="69"/>
        <end position="92"/>
    </location>
</feature>
<accession>A0A9P5Y048</accession>
<feature type="compositionally biased region" description="Polar residues" evidence="1">
    <location>
        <begin position="76"/>
        <end position="90"/>
    </location>
</feature>
<protein>
    <submittedName>
        <fullName evidence="2">Uncharacterized protein</fullName>
    </submittedName>
</protein>
<keyword evidence="3" id="KW-1185">Reference proteome</keyword>
<feature type="region of interest" description="Disordered" evidence="1">
    <location>
        <begin position="1"/>
        <end position="56"/>
    </location>
</feature>
<organism evidence="2 3">
    <name type="scientific">Collybia nuda</name>
    <dbReference type="NCBI Taxonomy" id="64659"/>
    <lineage>
        <taxon>Eukaryota</taxon>
        <taxon>Fungi</taxon>
        <taxon>Dikarya</taxon>
        <taxon>Basidiomycota</taxon>
        <taxon>Agaricomycotina</taxon>
        <taxon>Agaricomycetes</taxon>
        <taxon>Agaricomycetidae</taxon>
        <taxon>Agaricales</taxon>
        <taxon>Tricholomatineae</taxon>
        <taxon>Clitocybaceae</taxon>
        <taxon>Collybia</taxon>
    </lineage>
</organism>
<feature type="region of interest" description="Disordered" evidence="1">
    <location>
        <begin position="143"/>
        <end position="164"/>
    </location>
</feature>